<gene>
    <name evidence="2" type="ORF">DS079_11215</name>
</gene>
<evidence type="ECO:0000313" key="2">
    <source>
        <dbReference type="EMBL" id="RRR18305.1"/>
    </source>
</evidence>
<comment type="caution">
    <text evidence="2">The sequence shown here is derived from an EMBL/GenBank/DDBJ whole genome shotgun (WGS) entry which is preliminary data.</text>
</comment>
<reference evidence="2 3" key="1">
    <citation type="submission" date="2018-07" db="EMBL/GenBank/DDBJ databases">
        <title>Brachybacteriurn paraconglorneratum KCTC 9916.</title>
        <authorList>
            <person name="Li Y."/>
        </authorList>
    </citation>
    <scope>NUCLEOTIDE SEQUENCE [LARGE SCALE GENOMIC DNA]</scope>
    <source>
        <strain evidence="2 3">KCTC 9916</strain>
    </source>
</reference>
<name>A0A426SJI3_9MICO</name>
<keyword evidence="1" id="KW-0472">Membrane</keyword>
<feature type="transmembrane region" description="Helical" evidence="1">
    <location>
        <begin position="274"/>
        <end position="293"/>
    </location>
</feature>
<keyword evidence="3" id="KW-1185">Reference proteome</keyword>
<dbReference type="Proteomes" id="UP000274327">
    <property type="component" value="Unassembled WGS sequence"/>
</dbReference>
<keyword evidence="1" id="KW-1133">Transmembrane helix</keyword>
<feature type="transmembrane region" description="Helical" evidence="1">
    <location>
        <begin position="224"/>
        <end position="245"/>
    </location>
</feature>
<evidence type="ECO:0000256" key="1">
    <source>
        <dbReference type="SAM" id="Phobius"/>
    </source>
</evidence>
<feature type="transmembrane region" description="Helical" evidence="1">
    <location>
        <begin position="196"/>
        <end position="218"/>
    </location>
</feature>
<dbReference type="AlphaFoldDB" id="A0A426SJI3"/>
<accession>A0A426SJI3</accession>
<organism evidence="2 3">
    <name type="scientific">Brachybacterium paraconglomeratum</name>
    <dbReference type="NCBI Taxonomy" id="173362"/>
    <lineage>
        <taxon>Bacteria</taxon>
        <taxon>Bacillati</taxon>
        <taxon>Actinomycetota</taxon>
        <taxon>Actinomycetes</taxon>
        <taxon>Micrococcales</taxon>
        <taxon>Dermabacteraceae</taxon>
        <taxon>Brachybacterium</taxon>
    </lineage>
</organism>
<dbReference type="EMBL" id="QOCI01000008">
    <property type="protein sequence ID" value="RRR18305.1"/>
    <property type="molecule type" value="Genomic_DNA"/>
</dbReference>
<dbReference type="InterPro" id="IPR047928">
    <property type="entry name" value="Perm_prefix_1"/>
</dbReference>
<evidence type="ECO:0000313" key="3">
    <source>
        <dbReference type="Proteomes" id="UP000274327"/>
    </source>
</evidence>
<dbReference type="RefSeq" id="WP_126987697.1">
    <property type="nucleotide sequence ID" value="NZ_ML133856.1"/>
</dbReference>
<dbReference type="NCBIfam" id="NF038403">
    <property type="entry name" value="perm_prefix_1"/>
    <property type="match status" value="1"/>
</dbReference>
<feature type="transmembrane region" description="Helical" evidence="1">
    <location>
        <begin position="305"/>
        <end position="328"/>
    </location>
</feature>
<sequence>MTVIDSYLDTLFAPYPDSPRLREARAELRALMEDQQQALMDAGRTESQAVGAVIAEFGSLDEVAAELGITAELDGTAAGTAPTAPTMLSTERAEEYVEAVRRGRWIPAVAIPLFVLSALPLLLLIAVGGEEPSGWALGAGLTALLVLVAVGVMLLVLQGSRMEEFEDIDEARFSPTPAVREIARDLRREHRRERTLATGAAIMLWILAAVPVILMGVLTDSGSLAPLYGVCATLAMVALGLWILLRSAWSDTAAAALLQEEDEDDLSATSTSPAIRVVAAVYWPVAAAIYLAWSFLGGEWGISWVVWPIAGVLYAGLWSASAALGSAADDTRSRTRRA</sequence>
<protein>
    <submittedName>
        <fullName evidence="2">Uncharacterized protein</fullName>
    </submittedName>
</protein>
<keyword evidence="1" id="KW-0812">Transmembrane</keyword>
<feature type="transmembrane region" description="Helical" evidence="1">
    <location>
        <begin position="105"/>
        <end position="129"/>
    </location>
</feature>
<feature type="transmembrane region" description="Helical" evidence="1">
    <location>
        <begin position="135"/>
        <end position="157"/>
    </location>
</feature>
<dbReference type="GeneID" id="78121590"/>
<proteinExistence type="predicted"/>